<evidence type="ECO:0000313" key="3">
    <source>
        <dbReference type="Proteomes" id="UP000030960"/>
    </source>
</evidence>
<evidence type="ECO:0000256" key="1">
    <source>
        <dbReference type="SAM" id="SignalP"/>
    </source>
</evidence>
<comment type="caution">
    <text evidence="2">The sequence shown here is derived from an EMBL/GenBank/DDBJ whole genome shotgun (WGS) entry which is preliminary data.</text>
</comment>
<sequence length="91" mass="9727">MRALVMIAVLGFGASAAVAQDADKCVQTETWFNTAVQARLDGDSKAKVRRTMAREMGKDAAGQLVDFIFLLPEAQLTPDVGKAARAQCEAL</sequence>
<keyword evidence="1" id="KW-0732">Signal</keyword>
<gene>
    <name evidence="2" type="ORF">OA50_03927</name>
</gene>
<evidence type="ECO:0000313" key="2">
    <source>
        <dbReference type="EMBL" id="KHQ51432.1"/>
    </source>
</evidence>
<protein>
    <submittedName>
        <fullName evidence="2">Uncharacterized protein</fullName>
    </submittedName>
</protein>
<accession>A0A0B3RTT2</accession>
<feature type="chain" id="PRO_5002098720" evidence="1">
    <location>
        <begin position="20"/>
        <end position="91"/>
    </location>
</feature>
<feature type="signal peptide" evidence="1">
    <location>
        <begin position="1"/>
        <end position="19"/>
    </location>
</feature>
<reference evidence="2 3" key="1">
    <citation type="submission" date="2014-10" db="EMBL/GenBank/DDBJ databases">
        <title>Genome sequence of Ponticoccus sp. strain UMTAT08 isolated from clonal culture of toxic dinoflagellate Alexandrium tamiyavanichii.</title>
        <authorList>
            <person name="Gan H.Y."/>
            <person name="Muhd D.-D."/>
            <person name="Mohd Noor M.E."/>
            <person name="Yeong Y.S."/>
            <person name="Usup G."/>
        </authorList>
    </citation>
    <scope>NUCLEOTIDE SEQUENCE [LARGE SCALE GENOMIC DNA]</scope>
    <source>
        <strain evidence="2 3">UMTAT08</strain>
    </source>
</reference>
<dbReference type="OrthoDB" id="7875126at2"/>
<dbReference type="EMBL" id="JSUQ01000017">
    <property type="protein sequence ID" value="KHQ51432.1"/>
    <property type="molecule type" value="Genomic_DNA"/>
</dbReference>
<proteinExistence type="predicted"/>
<dbReference type="RefSeq" id="WP_043144605.1">
    <property type="nucleotide sequence ID" value="NZ_JSUQ01000017.1"/>
</dbReference>
<keyword evidence="3" id="KW-1185">Reference proteome</keyword>
<organism evidence="2 3">
    <name type="scientific">Mameliella alba</name>
    <dbReference type="NCBI Taxonomy" id="561184"/>
    <lineage>
        <taxon>Bacteria</taxon>
        <taxon>Pseudomonadati</taxon>
        <taxon>Pseudomonadota</taxon>
        <taxon>Alphaproteobacteria</taxon>
        <taxon>Rhodobacterales</taxon>
        <taxon>Roseobacteraceae</taxon>
        <taxon>Mameliella</taxon>
    </lineage>
</organism>
<name>A0A0B3RTT2_9RHOB</name>
<dbReference type="STRING" id="561184.SAMN05216376_11543"/>
<dbReference type="Proteomes" id="UP000030960">
    <property type="component" value="Unassembled WGS sequence"/>
</dbReference>
<dbReference type="AlphaFoldDB" id="A0A0B3RTT2"/>